<gene>
    <name evidence="2" type="ORF">HH214_11260</name>
</gene>
<keyword evidence="1" id="KW-0732">Signal</keyword>
<protein>
    <submittedName>
        <fullName evidence="2">Gluconolaconase</fullName>
    </submittedName>
</protein>
<name>A0A7L5E3Y4_9SPHI</name>
<feature type="chain" id="PRO_5029679302" evidence="1">
    <location>
        <begin position="22"/>
        <end position="321"/>
    </location>
</feature>
<dbReference type="PANTHER" id="PTHR31460:SF3">
    <property type="entry name" value="MESOCENTIN"/>
    <property type="match status" value="1"/>
</dbReference>
<evidence type="ECO:0000256" key="1">
    <source>
        <dbReference type="SAM" id="SignalP"/>
    </source>
</evidence>
<dbReference type="InterPro" id="IPR053224">
    <property type="entry name" value="Sensory_adhesion_molecule"/>
</dbReference>
<dbReference type="KEGG" id="mrob:HH214_11260"/>
<accession>A0A7L5E3Y4</accession>
<dbReference type="InterPro" id="IPR011042">
    <property type="entry name" value="6-blade_b-propeller_TolB-like"/>
</dbReference>
<dbReference type="Gene3D" id="2.120.10.30">
    <property type="entry name" value="TolB, C-terminal domain"/>
    <property type="match status" value="1"/>
</dbReference>
<reference evidence="2 3" key="1">
    <citation type="submission" date="2020-04" db="EMBL/GenBank/DDBJ databases">
        <title>Genome sequencing of novel species.</title>
        <authorList>
            <person name="Heo J."/>
            <person name="Kim S.-J."/>
            <person name="Kim J.-S."/>
            <person name="Hong S.-B."/>
            <person name="Kwon S.-W."/>
        </authorList>
    </citation>
    <scope>NUCLEOTIDE SEQUENCE [LARGE SCALE GENOMIC DNA]</scope>
    <source>
        <strain evidence="2 3">F39-2</strain>
    </source>
</reference>
<dbReference type="EMBL" id="CP051682">
    <property type="protein sequence ID" value="QJD96404.1"/>
    <property type="molecule type" value="Genomic_DNA"/>
</dbReference>
<keyword evidence="3" id="KW-1185">Reference proteome</keyword>
<evidence type="ECO:0000313" key="2">
    <source>
        <dbReference type="EMBL" id="QJD96404.1"/>
    </source>
</evidence>
<dbReference type="Proteomes" id="UP000503278">
    <property type="component" value="Chromosome"/>
</dbReference>
<proteinExistence type="predicted"/>
<feature type="signal peptide" evidence="1">
    <location>
        <begin position="1"/>
        <end position="21"/>
    </location>
</feature>
<dbReference type="AlphaFoldDB" id="A0A7L5E3Y4"/>
<organism evidence="2 3">
    <name type="scientific">Mucilaginibacter robiniae</name>
    <dbReference type="NCBI Taxonomy" id="2728022"/>
    <lineage>
        <taxon>Bacteria</taxon>
        <taxon>Pseudomonadati</taxon>
        <taxon>Bacteroidota</taxon>
        <taxon>Sphingobacteriia</taxon>
        <taxon>Sphingobacteriales</taxon>
        <taxon>Sphingobacteriaceae</taxon>
        <taxon>Mucilaginibacter</taxon>
    </lineage>
</organism>
<dbReference type="SUPFAM" id="SSF63829">
    <property type="entry name" value="Calcium-dependent phosphotriesterase"/>
    <property type="match status" value="1"/>
</dbReference>
<dbReference type="PANTHER" id="PTHR31460">
    <property type="match status" value="1"/>
</dbReference>
<evidence type="ECO:0000313" key="3">
    <source>
        <dbReference type="Proteomes" id="UP000503278"/>
    </source>
</evidence>
<sequence length="321" mass="35307">MNVAKYFLLSVVVLLNLSSNAQTPRINFTLPGLYPEGLAYNPKNNLFYVSSETTGSIGTVDQLGIYRPFYQNATFKSSYGLKVDAKQNRLWACVSDATYSWFSDSTTYKKTGRLVAIDLGNGRKVADINLAKLYAGKHFLNDLTFDNAGNIYVTDSYSPVIYKVDAQGKASIFAQSDLFGGEDIGLNGIAYNPQGFLVVNNDSQGALYRVDIKDPKSIVKVNVDDLFPGADGMLFSNDSTLVLIQNKSVDKVHQLISPDGFKTAEVRMSTSSEDRFQQPSTGTTANGQLYVLNSKVNELSDPTKRPSKDFSIQLVEFKPAQ</sequence>
<dbReference type="RefSeq" id="WP_169607709.1">
    <property type="nucleotide sequence ID" value="NZ_CP051682.1"/>
</dbReference>